<feature type="domain" description="MurNAc-LAA" evidence="2">
    <location>
        <begin position="231"/>
        <end position="346"/>
    </location>
</feature>
<keyword evidence="1" id="KW-0378">Hydrolase</keyword>
<dbReference type="Proteomes" id="UP000324288">
    <property type="component" value="Chromosome"/>
</dbReference>
<dbReference type="GO" id="GO:0030288">
    <property type="term" value="C:outer membrane-bounded periplasmic space"/>
    <property type="evidence" value="ECO:0007669"/>
    <property type="project" value="TreeGrafter"/>
</dbReference>
<evidence type="ECO:0000313" key="6">
    <source>
        <dbReference type="Proteomes" id="UP000324288"/>
    </source>
</evidence>
<dbReference type="InterPro" id="IPR036366">
    <property type="entry name" value="PGBDSf"/>
</dbReference>
<dbReference type="PATRIC" id="fig|1528099.3.peg.886"/>
<dbReference type="SUPFAM" id="SSF47090">
    <property type="entry name" value="PGBD-like"/>
    <property type="match status" value="2"/>
</dbReference>
<dbReference type="InterPro" id="IPR002477">
    <property type="entry name" value="Peptidoglycan-bd-like"/>
</dbReference>
<protein>
    <submittedName>
        <fullName evidence="4">N-acetylmuramoyl-L-alanine amidase CwlM</fullName>
    </submittedName>
</protein>
<dbReference type="OrthoDB" id="9810670at2"/>
<dbReference type="GO" id="GO:0008745">
    <property type="term" value="F:N-acetylmuramoyl-L-alanine amidase activity"/>
    <property type="evidence" value="ECO:0007669"/>
    <property type="project" value="InterPro"/>
</dbReference>
<reference evidence="3 5" key="1">
    <citation type="journal article" date="2015" name="Genome Announc.">
        <title>Complete Genome Sequences for Two Strains of a Novel Fastidious, Partially Acid-Fast, Gram-Positive Corynebacterineae Bacterium, Derived from Human Clinical Samples.</title>
        <authorList>
            <person name="Nicholson A.C."/>
            <person name="Bell M."/>
            <person name="Humrighouse B.W."/>
            <person name="McQuiston J.R."/>
        </authorList>
    </citation>
    <scope>NUCLEOTIDE SEQUENCE [LARGE SCALE GENOMIC DNA]</scope>
    <source>
        <strain evidence="3 5">X1698</strain>
    </source>
</reference>
<dbReference type="GO" id="GO:0009253">
    <property type="term" value="P:peptidoglycan catabolic process"/>
    <property type="evidence" value="ECO:0007669"/>
    <property type="project" value="InterPro"/>
</dbReference>
<dbReference type="GeneID" id="84894835"/>
<dbReference type="CDD" id="cd02696">
    <property type="entry name" value="MurNAc-LAA"/>
    <property type="match status" value="1"/>
</dbReference>
<sequence length="375" mass="41115">MTDPRTNPSAHGDVRQQLIELGFVVNPDDDLTTAICAFQQQRGLVVDGYVGPMTRRALSEASHKLGCRVLNFMPTNLMFGDDVATLQDSLQELGFYTSRIDGVFGPNTHVALLNYQREFGLSSDGICGPATLQSLGRLGRRVTGGSPSNIVEQEIVRSSGPSLSGKRIILNPHVYNGTGQYGELLPEEIGDLHDEVVWDIANRIEGRMMALGVETFITHPRGGDISPDDAAQMANQVDGDLMITMECDVYPNELANGVATFFFRNSHGKVSAVGKLLAQFVQREVVARTGLTDCRSHGRTWDVLRLTRMPSICVSLGYITNQHDRELLLSAEGRDAIAEGIVVAVKRLYLMNDDTLSTGSFTFAELLEVERNSLR</sequence>
<dbReference type="SMART" id="SM00646">
    <property type="entry name" value="Ami_3"/>
    <property type="match status" value="1"/>
</dbReference>
<dbReference type="Proteomes" id="UP000068137">
    <property type="component" value="Chromosome"/>
</dbReference>
<dbReference type="PANTHER" id="PTHR30404:SF0">
    <property type="entry name" value="N-ACETYLMURAMOYL-L-ALANINE AMIDASE AMIC"/>
    <property type="match status" value="1"/>
</dbReference>
<evidence type="ECO:0000313" key="4">
    <source>
        <dbReference type="EMBL" id="VHO00624.1"/>
    </source>
</evidence>
<name>A0A0M4LZA9_9ACTN</name>
<dbReference type="PANTHER" id="PTHR30404">
    <property type="entry name" value="N-ACETYLMURAMOYL-L-ALANINE AMIDASE"/>
    <property type="match status" value="1"/>
</dbReference>
<proteinExistence type="predicted"/>
<dbReference type="InterPro" id="IPR050695">
    <property type="entry name" value="N-acetylmuramoyl_amidase_3"/>
</dbReference>
<dbReference type="KEGG" id="cbq:AL705_04580"/>
<dbReference type="InterPro" id="IPR002508">
    <property type="entry name" value="MurNAc-LAA_cat"/>
</dbReference>
<gene>
    <name evidence="4" type="primary">cwlM</name>
    <name evidence="3" type="ORF">AL705_04580</name>
    <name evidence="4" type="ORF">LC603019_00892</name>
</gene>
<keyword evidence="6" id="KW-1185">Reference proteome</keyword>
<evidence type="ECO:0000259" key="2">
    <source>
        <dbReference type="SMART" id="SM00646"/>
    </source>
</evidence>
<dbReference type="Gene3D" id="1.10.101.10">
    <property type="entry name" value="PGBD-like superfamily/PGBD"/>
    <property type="match status" value="2"/>
</dbReference>
<evidence type="ECO:0000256" key="1">
    <source>
        <dbReference type="ARBA" id="ARBA00022801"/>
    </source>
</evidence>
<evidence type="ECO:0000313" key="5">
    <source>
        <dbReference type="Proteomes" id="UP000068137"/>
    </source>
</evidence>
<organism evidence="3 5">
    <name type="scientific">Lawsonella clevelandensis</name>
    <dbReference type="NCBI Taxonomy" id="1528099"/>
    <lineage>
        <taxon>Bacteria</taxon>
        <taxon>Bacillati</taxon>
        <taxon>Actinomycetota</taxon>
        <taxon>Actinomycetes</taxon>
        <taxon>Mycobacteriales</taxon>
        <taxon>Lawsonellaceae</taxon>
        <taxon>Lawsonella</taxon>
    </lineage>
</organism>
<dbReference type="Pfam" id="PF01471">
    <property type="entry name" value="PG_binding_1"/>
    <property type="match status" value="2"/>
</dbReference>
<evidence type="ECO:0000313" key="3">
    <source>
        <dbReference type="EMBL" id="ALE19019.1"/>
    </source>
</evidence>
<dbReference type="AlphaFoldDB" id="A0A0M4LZA9"/>
<reference evidence="3" key="2">
    <citation type="journal article" date="2016" name="Int. J. Syst. Evol. Microbiol.">
        <title>Lawsonella clevelandensis gen. nov., sp. nov., a new member of the suborder Corynebacterineae isolated from human abscesses.</title>
        <authorList>
            <person name="Bell M.E."/>
            <person name="Bernard K.A."/>
            <person name="Harrington S.M."/>
            <person name="Patel N.B."/>
            <person name="Tucker T.A."/>
            <person name="Metcalfe M.G."/>
            <person name="McQuiston J.R."/>
        </authorList>
    </citation>
    <scope>NUCLEOTIDE SEQUENCE</scope>
    <source>
        <strain evidence="3">X1698</strain>
    </source>
</reference>
<reference evidence="4 6" key="3">
    <citation type="submission" date="2019-04" db="EMBL/GenBank/DDBJ databases">
        <authorList>
            <person name="Seth-Smith MB H."/>
            <person name="Seth-Smith H."/>
        </authorList>
    </citation>
    <scope>NUCLEOTIDE SEQUENCE [LARGE SCALE GENOMIC DNA]</scope>
    <source>
        <strain evidence="4">USB-603019</strain>
    </source>
</reference>
<dbReference type="InterPro" id="IPR036365">
    <property type="entry name" value="PGBD-like_sf"/>
</dbReference>
<dbReference type="RefSeq" id="WP_053962011.1">
    <property type="nucleotide sequence ID" value="NZ_CAJPTR010000041.1"/>
</dbReference>
<dbReference type="STRING" id="1528099.AL705_04580"/>
<dbReference type="SUPFAM" id="SSF53187">
    <property type="entry name" value="Zn-dependent exopeptidases"/>
    <property type="match status" value="1"/>
</dbReference>
<dbReference type="EMBL" id="LR584267">
    <property type="protein sequence ID" value="VHO00624.1"/>
    <property type="molecule type" value="Genomic_DNA"/>
</dbReference>
<dbReference type="EMBL" id="CP012390">
    <property type="protein sequence ID" value="ALE19019.1"/>
    <property type="molecule type" value="Genomic_DNA"/>
</dbReference>
<accession>A0A0M4LZA9</accession>
<dbReference type="Gene3D" id="3.40.630.40">
    <property type="entry name" value="Zn-dependent exopeptidases"/>
    <property type="match status" value="1"/>
</dbReference>
<dbReference type="Pfam" id="PF01520">
    <property type="entry name" value="Amidase_3"/>
    <property type="match status" value="1"/>
</dbReference>